<comment type="caution">
    <text evidence="1">The sequence shown here is derived from an EMBL/GenBank/DDBJ whole genome shotgun (WGS) entry which is preliminary data.</text>
</comment>
<evidence type="ECO:0000313" key="1">
    <source>
        <dbReference type="EMBL" id="MBB4009075.1"/>
    </source>
</evidence>
<dbReference type="Proteomes" id="UP000544107">
    <property type="component" value="Unassembled WGS sequence"/>
</dbReference>
<name>A0A7W6MV85_9HYPH</name>
<reference evidence="1 2" key="1">
    <citation type="submission" date="2020-08" db="EMBL/GenBank/DDBJ databases">
        <title>Genomic Encyclopedia of Type Strains, Phase IV (KMG-IV): sequencing the most valuable type-strain genomes for metagenomic binning, comparative biology and taxonomic classification.</title>
        <authorList>
            <person name="Goeker M."/>
        </authorList>
    </citation>
    <scope>NUCLEOTIDE SEQUENCE [LARGE SCALE GENOMIC DNA]</scope>
    <source>
        <strain evidence="1 2">DSM 100021</strain>
    </source>
</reference>
<dbReference type="RefSeq" id="WP_234801662.1">
    <property type="nucleotide sequence ID" value="NZ_JACIED010000004.1"/>
</dbReference>
<protein>
    <submittedName>
        <fullName evidence="1">Capsular polysaccharide export protein</fullName>
    </submittedName>
</protein>
<dbReference type="EMBL" id="JACIED010000004">
    <property type="protein sequence ID" value="MBB4009075.1"/>
    <property type="molecule type" value="Genomic_DNA"/>
</dbReference>
<dbReference type="AlphaFoldDB" id="A0A7W6MV85"/>
<gene>
    <name evidence="1" type="ORF">GGQ71_003357</name>
</gene>
<organism evidence="1 2">
    <name type="scientific">Allorhizobium taibaishanense</name>
    <dbReference type="NCBI Taxonomy" id="887144"/>
    <lineage>
        <taxon>Bacteria</taxon>
        <taxon>Pseudomonadati</taxon>
        <taxon>Pseudomonadota</taxon>
        <taxon>Alphaproteobacteria</taxon>
        <taxon>Hyphomicrobiales</taxon>
        <taxon>Rhizobiaceae</taxon>
        <taxon>Rhizobium/Agrobacterium group</taxon>
        <taxon>Allorhizobium</taxon>
    </lineage>
</organism>
<proteinExistence type="predicted"/>
<accession>A0A7W6MV85</accession>
<dbReference type="Pfam" id="PF05159">
    <property type="entry name" value="Capsule_synth"/>
    <property type="match status" value="1"/>
</dbReference>
<sequence>MKEQYGLWLISRCHCGRDPSSQILRKHSNSLALIGHVMILSYDPNTTEGRDSLGNRLFRVTKRRTFLFLQGPASPFLLELARALEARGSAVRKVNFCSGDVIFWRKSKFDFFRGKDEAWPDYLERLIVGHDVTDLLMLGDGRPKHAAAIEVCRRIGIKAHIFEHGYLRPDWLTIEPFGMSSQSRFPADPEAIAALADGVTLPPLRPPYPSSFLTYALYDLLYHVPNVALGWLLHPHYRTHGPVHPVQEYSGWIRKGLTARRRKEQANRIAQRYLSPVRTFDFFLFPLQLPGDYQIRRHAPMGDLFRILQAVIGSFSRHAPAGSRLLFKTHPIDNGLHDWVTQIAGMAARCGVADRIDVIDGGDLATLIKACRGLVTVNSTVGLTALQLQSPVIALAPAIYDVPGLSHQASLASFWQEPEAPDTALLDRLIRAMTATIQIPGGFIGKQAIVEGAAAMAEKLLENNKALSAEPVSQRGWFRYGEELANAENSLTSEC</sequence>
<evidence type="ECO:0000313" key="2">
    <source>
        <dbReference type="Proteomes" id="UP000544107"/>
    </source>
</evidence>
<dbReference type="InterPro" id="IPR007833">
    <property type="entry name" value="Capsule_polysaccharide_synth"/>
</dbReference>
<dbReference type="GO" id="GO:0015774">
    <property type="term" value="P:polysaccharide transport"/>
    <property type="evidence" value="ECO:0007669"/>
    <property type="project" value="InterPro"/>
</dbReference>
<dbReference type="GO" id="GO:0000271">
    <property type="term" value="P:polysaccharide biosynthetic process"/>
    <property type="evidence" value="ECO:0007669"/>
    <property type="project" value="InterPro"/>
</dbReference>
<dbReference type="CDD" id="cd16441">
    <property type="entry name" value="beta_Kdo_transferase_KpsS"/>
    <property type="match status" value="1"/>
</dbReference>